<dbReference type="OrthoDB" id="9797643at2"/>
<dbReference type="STRING" id="579105.SAMN04488096_10663"/>
<sequence>MAQLPVKCPSCENTLEVSQLSCNNCATVISGKYALPALMQLSVEDQNFILQFVLTGGSLKKMAAQLEKSYPTVRNKLDDIIAQLNSK</sequence>
<proteinExistence type="predicted"/>
<organism evidence="3 4">
    <name type="scientific">Mesonia phycicola</name>
    <dbReference type="NCBI Taxonomy" id="579105"/>
    <lineage>
        <taxon>Bacteria</taxon>
        <taxon>Pseudomonadati</taxon>
        <taxon>Bacteroidota</taxon>
        <taxon>Flavobacteriia</taxon>
        <taxon>Flavobacteriales</taxon>
        <taxon>Flavobacteriaceae</taxon>
        <taxon>Mesonia</taxon>
    </lineage>
</organism>
<reference evidence="3 4" key="1">
    <citation type="submission" date="2016-11" db="EMBL/GenBank/DDBJ databases">
        <authorList>
            <person name="Jaros S."/>
            <person name="Januszkiewicz K."/>
            <person name="Wedrychowicz H."/>
        </authorList>
    </citation>
    <scope>NUCLEOTIDE SEQUENCE [LARGE SCALE GENOMIC DNA]</scope>
    <source>
        <strain evidence="3 4">DSM 21425</strain>
    </source>
</reference>
<dbReference type="EMBL" id="FQYY01000006">
    <property type="protein sequence ID" value="SHI95333.1"/>
    <property type="molecule type" value="Genomic_DNA"/>
</dbReference>
<dbReference type="Proteomes" id="UP000184225">
    <property type="component" value="Unassembled WGS sequence"/>
</dbReference>
<dbReference type="InterPro" id="IPR018658">
    <property type="entry name" value="DUF2089"/>
</dbReference>
<feature type="domain" description="DUF2089" evidence="2">
    <location>
        <begin position="8"/>
        <end position="37"/>
    </location>
</feature>
<protein>
    <recommendedName>
        <fullName evidence="5">DUF2089 family protein</fullName>
    </recommendedName>
</protein>
<gene>
    <name evidence="3" type="ORF">SAMN04488096_10663</name>
</gene>
<evidence type="ECO:0000259" key="2">
    <source>
        <dbReference type="Pfam" id="PF22747"/>
    </source>
</evidence>
<dbReference type="InterPro" id="IPR053957">
    <property type="entry name" value="DUF2089_Zn_ribbon"/>
</dbReference>
<feature type="domain" description="DUF2089" evidence="1">
    <location>
        <begin position="41"/>
        <end position="85"/>
    </location>
</feature>
<evidence type="ECO:0000313" key="4">
    <source>
        <dbReference type="Proteomes" id="UP000184225"/>
    </source>
</evidence>
<evidence type="ECO:0008006" key="5">
    <source>
        <dbReference type="Google" id="ProtNLM"/>
    </source>
</evidence>
<name>A0A1M6FCF9_9FLAO</name>
<dbReference type="Pfam" id="PF09862">
    <property type="entry name" value="DUF2089"/>
    <property type="match status" value="1"/>
</dbReference>
<evidence type="ECO:0000313" key="3">
    <source>
        <dbReference type="EMBL" id="SHI95333.1"/>
    </source>
</evidence>
<keyword evidence="4" id="KW-1185">Reference proteome</keyword>
<accession>A0A1M6FCF9</accession>
<dbReference type="AlphaFoldDB" id="A0A1M6FCF9"/>
<dbReference type="RefSeq" id="WP_073151204.1">
    <property type="nucleotide sequence ID" value="NZ_FQYY01000006.1"/>
</dbReference>
<dbReference type="Pfam" id="PF22747">
    <property type="entry name" value="Zn_ribbon_DUF2089"/>
    <property type="match status" value="1"/>
</dbReference>
<evidence type="ECO:0000259" key="1">
    <source>
        <dbReference type="Pfam" id="PF09862"/>
    </source>
</evidence>